<sequence>MAEEIEKIQADLLTKRAPLAEEMIFDQGRRTFTTVPIEIDTPDLFRVSLERSEFAYSLAIGGNGLSEACYEAKILSHTFKTCRDDPQTVEMNFMQVAGSLKRQVECHEYPDSPEITGLADTLFQAALDIRATHPAVKEAREKRAQAALHETTPEQKEALADALPVLKAISDDKLAEEFELDFGQVLNSSAGPVPNTAPKLPGADATHRIGNRVAKMSLLTKSSDVAKAIDGSGGYKALRIGTTLNTLVGIIL</sequence>
<gene>
    <name evidence="1" type="ORF">CEW89_18405</name>
</gene>
<dbReference type="EMBL" id="CP022196">
    <property type="protein sequence ID" value="ATG49375.1"/>
    <property type="molecule type" value="Genomic_DNA"/>
</dbReference>
<accession>A0A291GGQ1</accession>
<evidence type="ECO:0000313" key="1">
    <source>
        <dbReference type="EMBL" id="ATG49375.1"/>
    </source>
</evidence>
<dbReference type="KEGG" id="ceh:CEW89_18405"/>
<dbReference type="AlphaFoldDB" id="A0A291GGQ1"/>
<proteinExistence type="predicted"/>
<evidence type="ECO:0000313" key="2">
    <source>
        <dbReference type="Proteomes" id="UP000217935"/>
    </source>
</evidence>
<organism evidence="1 2">
    <name type="scientific">Celeribacter ethanolicus</name>
    <dbReference type="NCBI Taxonomy" id="1758178"/>
    <lineage>
        <taxon>Bacteria</taxon>
        <taxon>Pseudomonadati</taxon>
        <taxon>Pseudomonadota</taxon>
        <taxon>Alphaproteobacteria</taxon>
        <taxon>Rhodobacterales</taxon>
        <taxon>Roseobacteraceae</taxon>
        <taxon>Celeribacter</taxon>
    </lineage>
</organism>
<protein>
    <submittedName>
        <fullName evidence="1">Uncharacterized protein</fullName>
    </submittedName>
</protein>
<name>A0A291GGQ1_9RHOB</name>
<reference evidence="1 2" key="1">
    <citation type="submission" date="2017-06" db="EMBL/GenBank/DDBJ databases">
        <title>Celeribacter sp. TSPH2 complete genome sequence.</title>
        <authorList>
            <person name="Woo J.-H."/>
            <person name="Kim H.-S."/>
        </authorList>
    </citation>
    <scope>NUCLEOTIDE SEQUENCE [LARGE SCALE GENOMIC DNA]</scope>
    <source>
        <strain evidence="1 2">TSPH2</strain>
    </source>
</reference>
<dbReference type="Proteomes" id="UP000217935">
    <property type="component" value="Chromosome"/>
</dbReference>
<keyword evidence="2" id="KW-1185">Reference proteome</keyword>